<dbReference type="Pfam" id="PF08478">
    <property type="entry name" value="POTRA_1"/>
    <property type="match status" value="1"/>
</dbReference>
<dbReference type="GO" id="GO:0016020">
    <property type="term" value="C:membrane"/>
    <property type="evidence" value="ECO:0007669"/>
    <property type="project" value="UniProtKB-SubCell"/>
</dbReference>
<keyword evidence="4 8" id="KW-0812">Transmembrane</keyword>
<evidence type="ECO:0000256" key="2">
    <source>
        <dbReference type="ARBA" id="ARBA00022475"/>
    </source>
</evidence>
<dbReference type="InterPro" id="IPR013685">
    <property type="entry name" value="POTRA_FtsQ_type"/>
</dbReference>
<dbReference type="HOGENOM" id="CLU_047677_3_1_7"/>
<keyword evidence="2" id="KW-1003">Cell membrane</keyword>
<evidence type="ECO:0000313" key="11">
    <source>
        <dbReference type="Proteomes" id="UP000007844"/>
    </source>
</evidence>
<dbReference type="PROSITE" id="PS51779">
    <property type="entry name" value="POTRA"/>
    <property type="match status" value="1"/>
</dbReference>
<dbReference type="PANTHER" id="PTHR35851">
    <property type="entry name" value="CELL DIVISION PROTEIN FTSQ"/>
    <property type="match status" value="1"/>
</dbReference>
<dbReference type="PANTHER" id="PTHR35851:SF1">
    <property type="entry name" value="CELL DIVISION PROTEIN FTSQ"/>
    <property type="match status" value="1"/>
</dbReference>
<evidence type="ECO:0000259" key="9">
    <source>
        <dbReference type="PROSITE" id="PS51779"/>
    </source>
</evidence>
<keyword evidence="7" id="KW-0131">Cell cycle</keyword>
<evidence type="ECO:0000256" key="7">
    <source>
        <dbReference type="ARBA" id="ARBA00023306"/>
    </source>
</evidence>
<gene>
    <name evidence="10" type="ORF">Desaf_3405</name>
</gene>
<dbReference type="RefSeq" id="WP_014261310.1">
    <property type="nucleotide sequence ID" value="NC_016629.1"/>
</dbReference>
<dbReference type="Gene3D" id="3.10.20.310">
    <property type="entry name" value="membrane protein fhac"/>
    <property type="match status" value="1"/>
</dbReference>
<dbReference type="InterPro" id="IPR034746">
    <property type="entry name" value="POTRA"/>
</dbReference>
<sequence>MSALLLPRQRRRRLLGDLFRDARPGDVLRWSRIQLGRVIVGSLLVASMAGVGLLLLIAYRAVTSHPYFTLRSVAIEGSQRLSVSDVVALTSVSLGQNVLALNISDMESRLAANPWVKQVSIRRELPDALRIILRERQAAFWVRQGKTLYYAGSDGRPIEELVSERFASLPVLEVRPGAERFYDQLQSLVERAQHNEFFFGMQQVAMITADPERGLLVRLDAEGLTLATELDDWRQGLARMALVWADLGKRGERDRVTGMRSRGDKVWVTMPGLGL</sequence>
<proteinExistence type="predicted"/>
<feature type="transmembrane region" description="Helical" evidence="8">
    <location>
        <begin position="38"/>
        <end position="59"/>
    </location>
</feature>
<evidence type="ECO:0000256" key="6">
    <source>
        <dbReference type="ARBA" id="ARBA00023136"/>
    </source>
</evidence>
<keyword evidence="5 8" id="KW-1133">Transmembrane helix</keyword>
<dbReference type="InterPro" id="IPR026579">
    <property type="entry name" value="FtsQ"/>
</dbReference>
<feature type="domain" description="POTRA" evidence="9">
    <location>
        <begin position="68"/>
        <end position="136"/>
    </location>
</feature>
<dbReference type="GO" id="GO:0090529">
    <property type="term" value="P:cell septum assembly"/>
    <property type="evidence" value="ECO:0007669"/>
    <property type="project" value="InterPro"/>
</dbReference>
<accession>F3YWW7</accession>
<dbReference type="eggNOG" id="COG1589">
    <property type="taxonomic scope" value="Bacteria"/>
</dbReference>
<name>F3YWW7_DESAF</name>
<dbReference type="STRING" id="690850.Desaf_3405"/>
<evidence type="ECO:0000256" key="5">
    <source>
        <dbReference type="ARBA" id="ARBA00022989"/>
    </source>
</evidence>
<keyword evidence="11" id="KW-1185">Reference proteome</keyword>
<comment type="subcellular location">
    <subcellularLocation>
        <location evidence="1">Membrane</location>
    </subcellularLocation>
</comment>
<evidence type="ECO:0000313" key="10">
    <source>
        <dbReference type="EMBL" id="EGJ51691.1"/>
    </source>
</evidence>
<evidence type="ECO:0000256" key="3">
    <source>
        <dbReference type="ARBA" id="ARBA00022618"/>
    </source>
</evidence>
<protein>
    <submittedName>
        <fullName evidence="10">Polypeptide-transport-associated domain protein FtsQ-type</fullName>
    </submittedName>
</protein>
<evidence type="ECO:0000256" key="4">
    <source>
        <dbReference type="ARBA" id="ARBA00022692"/>
    </source>
</evidence>
<evidence type="ECO:0000256" key="8">
    <source>
        <dbReference type="SAM" id="Phobius"/>
    </source>
</evidence>
<organism evidence="10 11">
    <name type="scientific">Desulfocurvibacter africanus subsp. africanus str. Walvis Bay</name>
    <dbReference type="NCBI Taxonomy" id="690850"/>
    <lineage>
        <taxon>Bacteria</taxon>
        <taxon>Pseudomonadati</taxon>
        <taxon>Thermodesulfobacteriota</taxon>
        <taxon>Desulfovibrionia</taxon>
        <taxon>Desulfovibrionales</taxon>
        <taxon>Desulfovibrionaceae</taxon>
        <taxon>Desulfocurvibacter</taxon>
    </lineage>
</organism>
<dbReference type="AlphaFoldDB" id="F3YWW7"/>
<dbReference type="Proteomes" id="UP000007844">
    <property type="component" value="Chromosome"/>
</dbReference>
<reference evidence="10 11" key="1">
    <citation type="journal article" date="2011" name="J. Bacteriol.">
        <title>Genome sequence of the mercury-methylating and pleomorphic Desulfovibrio africanus Strain Walvis Bay.</title>
        <authorList>
            <person name="Brown S.D."/>
            <person name="Wall J.D."/>
            <person name="Kucken A.M."/>
            <person name="Gilmour C.C."/>
            <person name="Podar M."/>
            <person name="Brandt C.C."/>
            <person name="Teshima H."/>
            <person name="Detter J.C."/>
            <person name="Han C.S."/>
            <person name="Land M.L."/>
            <person name="Lucas S."/>
            <person name="Han J."/>
            <person name="Pennacchio L."/>
            <person name="Nolan M."/>
            <person name="Pitluck S."/>
            <person name="Woyke T."/>
            <person name="Goodwin L."/>
            <person name="Palumbo A.V."/>
            <person name="Elias D.A."/>
        </authorList>
    </citation>
    <scope>NUCLEOTIDE SEQUENCE [LARGE SCALE GENOMIC DNA]</scope>
    <source>
        <strain evidence="10 11">Walvis Bay</strain>
    </source>
</reference>
<dbReference type="EMBL" id="CP003221">
    <property type="protein sequence ID" value="EGJ51691.1"/>
    <property type="molecule type" value="Genomic_DNA"/>
</dbReference>
<keyword evidence="3" id="KW-0132">Cell division</keyword>
<keyword evidence="6 8" id="KW-0472">Membrane</keyword>
<dbReference type="KEGG" id="daf:Desaf_3405"/>
<evidence type="ECO:0000256" key="1">
    <source>
        <dbReference type="ARBA" id="ARBA00004370"/>
    </source>
</evidence>